<dbReference type="Proteomes" id="UP000613160">
    <property type="component" value="Unassembled WGS sequence"/>
</dbReference>
<dbReference type="InterPro" id="IPR001296">
    <property type="entry name" value="Glyco_trans_1"/>
</dbReference>
<dbReference type="SUPFAM" id="SSF53756">
    <property type="entry name" value="UDP-Glycosyltransferase/glycogen phosphorylase"/>
    <property type="match status" value="1"/>
</dbReference>
<dbReference type="Pfam" id="PF00534">
    <property type="entry name" value="Glycos_transf_1"/>
    <property type="match status" value="1"/>
</dbReference>
<reference evidence="2" key="1">
    <citation type="journal article" date="2014" name="Int. J. Syst. Evol. Microbiol.">
        <title>Complete genome sequence of Corynebacterium casei LMG S-19264T (=DSM 44701T), isolated from a smear-ripened cheese.</title>
        <authorList>
            <consortium name="US DOE Joint Genome Institute (JGI-PGF)"/>
            <person name="Walter F."/>
            <person name="Albersmeier A."/>
            <person name="Kalinowski J."/>
            <person name="Ruckert C."/>
        </authorList>
    </citation>
    <scope>NUCLEOTIDE SEQUENCE</scope>
    <source>
        <strain evidence="2">CGMCC 1.15493</strain>
    </source>
</reference>
<dbReference type="GO" id="GO:0016757">
    <property type="term" value="F:glycosyltransferase activity"/>
    <property type="evidence" value="ECO:0007669"/>
    <property type="project" value="InterPro"/>
</dbReference>
<keyword evidence="3" id="KW-1185">Reference proteome</keyword>
<feature type="domain" description="Glycosyl transferase family 1" evidence="1">
    <location>
        <begin position="4"/>
        <end position="90"/>
    </location>
</feature>
<gene>
    <name evidence="2" type="ORF">GCM10011335_16240</name>
</gene>
<dbReference type="EMBL" id="BMJJ01000003">
    <property type="protein sequence ID" value="GGD14213.1"/>
    <property type="molecule type" value="Genomic_DNA"/>
</dbReference>
<evidence type="ECO:0000259" key="1">
    <source>
        <dbReference type="Pfam" id="PF00534"/>
    </source>
</evidence>
<dbReference type="Pfam" id="PF05045">
    <property type="entry name" value="RgpF"/>
    <property type="match status" value="1"/>
</dbReference>
<dbReference type="InterPro" id="IPR007739">
    <property type="entry name" value="RgpF"/>
</dbReference>
<proteinExistence type="predicted"/>
<accession>A0A917D886</accession>
<reference evidence="2" key="2">
    <citation type="submission" date="2020-09" db="EMBL/GenBank/DDBJ databases">
        <authorList>
            <person name="Sun Q."/>
            <person name="Zhou Y."/>
        </authorList>
    </citation>
    <scope>NUCLEOTIDE SEQUENCE</scope>
    <source>
        <strain evidence="2">CGMCC 1.15493</strain>
    </source>
</reference>
<dbReference type="Gene3D" id="3.40.50.2000">
    <property type="entry name" value="Glycogen Phosphorylase B"/>
    <property type="match status" value="1"/>
</dbReference>
<evidence type="ECO:0000313" key="3">
    <source>
        <dbReference type="Proteomes" id="UP000613160"/>
    </source>
</evidence>
<evidence type="ECO:0000313" key="2">
    <source>
        <dbReference type="EMBL" id="GGD14213.1"/>
    </source>
</evidence>
<name>A0A917D886_9HYPH</name>
<comment type="caution">
    <text evidence="2">The sequence shown here is derived from an EMBL/GenBank/DDBJ whole genome shotgun (WGS) entry which is preliminary data.</text>
</comment>
<protein>
    <recommendedName>
        <fullName evidence="1">Glycosyl transferase family 1 domain-containing protein</fullName>
    </recommendedName>
</protein>
<sequence>MVPAVDASELEELYLAADMMILSSRLDPFPNVAIDAFHAGLPLLCFEQTTGIAEYLSRDPDLKELAVPYLDVEAAANVVVKLAKDPARRECIAARFQQLASEQFEMHTYVEQLTAFLAQAAKIVDQAKQDEATLREQDELSLESLPDTLGNGLAGTDAVKRYVRLTAAGASFHGGMFRRPKPGFSPHIYRERHPDLSAPPFQNPLAHWIRSGRPEGPWLRNVMSLETSGRLDVSRKATVGLHIHLHYAVVLDEILSRLEVNETKPDLFVSTTSEKAASYIVKRLKSYRRGKVEVRLTPNRGRDIGPMLTEFGSELLGYDIIGHIHGKKSEAWNQMAGGASASDIWREFLFQNLLGDRFRALDLIVQSFNNDKNLGLVFPEDPTVVGWTENYKFAQAVAARIGMSPDLPKAIEFPTGNMFFARPAAIKPLFDGQFDWSDYPEEPIPYDGTILHAIERMTPLVCESQGFSWLTTTSPGYTR</sequence>
<organism evidence="2 3">
    <name type="scientific">Aureimonas glaciei</name>
    <dbReference type="NCBI Taxonomy" id="1776957"/>
    <lineage>
        <taxon>Bacteria</taxon>
        <taxon>Pseudomonadati</taxon>
        <taxon>Pseudomonadota</taxon>
        <taxon>Alphaproteobacteria</taxon>
        <taxon>Hyphomicrobiales</taxon>
        <taxon>Aurantimonadaceae</taxon>
        <taxon>Aureimonas</taxon>
    </lineage>
</organism>
<dbReference type="AlphaFoldDB" id="A0A917D886"/>